<dbReference type="PANTHER" id="PTHR28235:SF1">
    <property type="entry name" value="SMALL RIBOSOMAL SUBUNIT PROTEIN MS41"/>
    <property type="match status" value="1"/>
</dbReference>
<dbReference type="SMART" id="SM01238">
    <property type="entry name" value="IGR"/>
    <property type="match status" value="1"/>
</dbReference>
<dbReference type="Pfam" id="PF09597">
    <property type="entry name" value="SAM_Ribosomal_mS41"/>
    <property type="match status" value="1"/>
</dbReference>
<comment type="subcellular location">
    <subcellularLocation>
        <location evidence="1">Mitochondrion</location>
    </subcellularLocation>
</comment>
<keyword evidence="7" id="KW-1185">Reference proteome</keyword>
<evidence type="ECO:0000256" key="1">
    <source>
        <dbReference type="ARBA" id="ARBA00004173"/>
    </source>
</evidence>
<evidence type="ECO:0000256" key="4">
    <source>
        <dbReference type="ARBA" id="ARBA00035129"/>
    </source>
</evidence>
<sequence length="251" mass="28415">MATSKSVLTSFFLFRFPRISHTSHQCVRQLHKTVRRGFIPPPTPFVPDTQTFLTLIGRNMSQYSSKLSSWEQLFTISSRELRDMGVEPARQRRYLLRWIDKFRRGDYGVGGDLDHVTDGIAEVRAVEVPWQPLDSAVQKTSDDDAGQPSWSLAGTATTSPGNKWVVVNLPVGETKFKSETIPVKRYSQIKLHRGNKIKGPYLKLLPGANGTAARITVQEGMWEHKLGRKIDGGERRQAEVRAKRRIAESKK</sequence>
<dbReference type="Proteomes" id="UP001219355">
    <property type="component" value="Chromosome 3"/>
</dbReference>
<dbReference type="PANTHER" id="PTHR28235">
    <property type="entry name" value="PROTEIN FYV4, MITOCHONDRIAL"/>
    <property type="match status" value="1"/>
</dbReference>
<evidence type="ECO:0000313" key="6">
    <source>
        <dbReference type="EMBL" id="WEW60110.1"/>
    </source>
</evidence>
<comment type="similarity">
    <text evidence="2">Belongs to the mitochondrion-specific ribosomal protein mS41 family.</text>
</comment>
<accession>A0AAF0DNR6</accession>
<feature type="domain" description="Small ribosomal subunit protein mS41 SAM" evidence="5">
    <location>
        <begin position="49"/>
        <end position="105"/>
    </location>
</feature>
<evidence type="ECO:0000259" key="5">
    <source>
        <dbReference type="SMART" id="SM01238"/>
    </source>
</evidence>
<reference evidence="6" key="1">
    <citation type="submission" date="2023-03" db="EMBL/GenBank/DDBJ databases">
        <title>Emydomyces testavorans Genome Sequence.</title>
        <authorList>
            <person name="Hoyer L."/>
        </authorList>
    </citation>
    <scope>NUCLEOTIDE SEQUENCE</scope>
    <source>
        <strain evidence="6">16-2883</strain>
    </source>
</reference>
<evidence type="ECO:0000256" key="3">
    <source>
        <dbReference type="ARBA" id="ARBA00023128"/>
    </source>
</evidence>
<evidence type="ECO:0000313" key="7">
    <source>
        <dbReference type="Proteomes" id="UP001219355"/>
    </source>
</evidence>
<dbReference type="GO" id="GO:0005739">
    <property type="term" value="C:mitochondrion"/>
    <property type="evidence" value="ECO:0007669"/>
    <property type="project" value="UniProtKB-SubCell"/>
</dbReference>
<dbReference type="InterPro" id="IPR019083">
    <property type="entry name" value="SAM_Ribosomal_mS41"/>
</dbReference>
<proteinExistence type="inferred from homology"/>
<name>A0AAF0DNR6_9EURO</name>
<dbReference type="InterPro" id="IPR013761">
    <property type="entry name" value="SAM/pointed_sf"/>
</dbReference>
<dbReference type="EMBL" id="CP120629">
    <property type="protein sequence ID" value="WEW60110.1"/>
    <property type="molecule type" value="Genomic_DNA"/>
</dbReference>
<keyword evidence="3" id="KW-0496">Mitochondrion</keyword>
<protein>
    <recommendedName>
        <fullName evidence="4">Small ribosomal subunit protein mS41</fullName>
    </recommendedName>
</protein>
<organism evidence="6 7">
    <name type="scientific">Emydomyces testavorans</name>
    <dbReference type="NCBI Taxonomy" id="2070801"/>
    <lineage>
        <taxon>Eukaryota</taxon>
        <taxon>Fungi</taxon>
        <taxon>Dikarya</taxon>
        <taxon>Ascomycota</taxon>
        <taxon>Pezizomycotina</taxon>
        <taxon>Eurotiomycetes</taxon>
        <taxon>Eurotiomycetidae</taxon>
        <taxon>Onygenales</taxon>
        <taxon>Nannizziopsiaceae</taxon>
        <taxon>Emydomyces</taxon>
    </lineage>
</organism>
<dbReference type="AlphaFoldDB" id="A0AAF0DNR6"/>
<gene>
    <name evidence="6" type="primary">FYV4</name>
    <name evidence="6" type="ORF">PRK78_005595</name>
</gene>
<evidence type="ECO:0000256" key="2">
    <source>
        <dbReference type="ARBA" id="ARBA00010492"/>
    </source>
</evidence>
<dbReference type="InterPro" id="IPR039603">
    <property type="entry name" value="Ribosomal_mS41"/>
</dbReference>
<dbReference type="SUPFAM" id="SSF47769">
    <property type="entry name" value="SAM/Pointed domain"/>
    <property type="match status" value="1"/>
</dbReference>